<keyword evidence="3" id="KW-0963">Cytoplasm</keyword>
<dbReference type="Proteomes" id="UP001196530">
    <property type="component" value="Unassembled WGS sequence"/>
</dbReference>
<feature type="domain" description="NAA35-like N-terminal" evidence="4">
    <location>
        <begin position="32"/>
        <end position="163"/>
    </location>
</feature>
<evidence type="ECO:0000256" key="3">
    <source>
        <dbReference type="ARBA" id="ARBA00022490"/>
    </source>
</evidence>
<dbReference type="Pfam" id="PF25789">
    <property type="entry name" value="TPR_NAA35"/>
    <property type="match status" value="1"/>
</dbReference>
<gene>
    <name evidence="6" type="ORF">KL928_002344</name>
</gene>
<proteinExistence type="inferred from homology"/>
<sequence length="735" mass="83943">MDVGQQLSRLNIRDYEDITSEFFAITSAIEYGSIVKSKQFKLLEGTHALEVLNPKLDTALLEPGILHPVVETLDQAAWVMVRLLGSVCAWLENNSLSVSVLSCYFVEQLIQRKPVTGELVERCVAPFVKGVISFVSSVLKLGVAGVIYEEEDLNTQTMDLDFSVCDGEQTVLELRNAVTWVRSQPESRPQQLCVDLLSLVEHSLHICEITQVSVELYETSPQSVSSVSFADSALETLARLAESETVAFAAALPEVACFSANVQKTLNNRSPPKPLAHSDFASSLENFTKLFTDFQFMLNVLAVRDSVELYEFLNLFMTRRQFTTDPDEILGNHVVVRALMQLFLIRDDRSILGSRRWNISTLLMDVFSKISFQNSRLQSSTDDELRNGLEKMIIQIEPAFYNFLTCISQNPSRQRQFVNKELIIWDSIQVEAENFELESHAKLHDTFANSELPVMPVSSFVYYLKLTKMAELLFKSIELCLFKDCRELHLGYWLLANQLDYLVQHIKRLLDINQLRQTQLAAFSKKIKKAKGDKKAKLREEYEIKKQSLPQLQKMELYFNMLLTKYQIHKSLAENRATVLRMLGKQGFMDLPKLCKASEETLYNLQFKSFQSIGVPQLPSFKEYKEMMKQEKWLASQLSPEANASYQKGVLKQKSDEINANIRRLEALVAEMQLPQFISERLIQDTKLLKKANVACLLTFSQALKVADLPKSHVAVVFEKYDHHLYYPNIKVAAK</sequence>
<evidence type="ECO:0000313" key="6">
    <source>
        <dbReference type="EMBL" id="KAG7819670.1"/>
    </source>
</evidence>
<reference evidence="6" key="1">
    <citation type="journal article" date="2021" name="G3 (Bethesda)">
        <title>Genomic diversity, chromosomal rearrangements, and interspecies hybridization in the ogataea polymorpha species complex.</title>
        <authorList>
            <person name="Hanson S.J."/>
            <person name="Cinneide E.O."/>
            <person name="Salzberg L.I."/>
            <person name="Wolfe K.H."/>
            <person name="McGowan J."/>
            <person name="Fitzpatrick D.A."/>
            <person name="Matlin K."/>
        </authorList>
    </citation>
    <scope>NUCLEOTIDE SEQUENCE</scope>
    <source>
        <strain evidence="6">61-244</strain>
    </source>
</reference>
<evidence type="ECO:0000259" key="4">
    <source>
        <dbReference type="Pfam" id="PF04112"/>
    </source>
</evidence>
<dbReference type="AlphaFoldDB" id="A0AAN6I6K2"/>
<dbReference type="PANTHER" id="PTHR21373">
    <property type="entry name" value="GLUCOSE REPRESSIBLE PROTEIN MAK10"/>
    <property type="match status" value="1"/>
</dbReference>
<comment type="similarity">
    <text evidence="2">Belongs to the MAK10 family.</text>
</comment>
<dbReference type="GeneID" id="66126395"/>
<dbReference type="EMBL" id="JAHLUX010000004">
    <property type="protein sequence ID" value="KAG7819670.1"/>
    <property type="molecule type" value="Genomic_DNA"/>
</dbReference>
<evidence type="ECO:0000313" key="7">
    <source>
        <dbReference type="Proteomes" id="UP001196530"/>
    </source>
</evidence>
<protein>
    <submittedName>
        <fullName evidence="6">Uncharacterized protein</fullName>
    </submittedName>
</protein>
<evidence type="ECO:0000256" key="1">
    <source>
        <dbReference type="ARBA" id="ARBA00004496"/>
    </source>
</evidence>
<evidence type="ECO:0000259" key="5">
    <source>
        <dbReference type="Pfam" id="PF25789"/>
    </source>
</evidence>
<evidence type="ECO:0000256" key="2">
    <source>
        <dbReference type="ARBA" id="ARBA00006289"/>
    </source>
</evidence>
<dbReference type="PANTHER" id="PTHR21373:SF0">
    <property type="entry name" value="N-ALPHA-ACETYLTRANSFERASE 35, NATC AUXILIARY SUBUNIT"/>
    <property type="match status" value="1"/>
</dbReference>
<dbReference type="Pfam" id="PF04112">
    <property type="entry name" value="Mak10"/>
    <property type="match status" value="1"/>
</dbReference>
<dbReference type="InterPro" id="IPR007244">
    <property type="entry name" value="Naa35_N"/>
</dbReference>
<accession>A0AAN6I6K2</accession>
<dbReference type="GO" id="GO:0031417">
    <property type="term" value="C:NatC complex"/>
    <property type="evidence" value="ECO:0007669"/>
    <property type="project" value="InterPro"/>
</dbReference>
<organism evidence="6 7">
    <name type="scientific">Pichia angusta</name>
    <name type="common">Yeast</name>
    <name type="synonym">Hansenula polymorpha</name>
    <dbReference type="NCBI Taxonomy" id="870730"/>
    <lineage>
        <taxon>Eukaryota</taxon>
        <taxon>Fungi</taxon>
        <taxon>Dikarya</taxon>
        <taxon>Ascomycota</taxon>
        <taxon>Saccharomycotina</taxon>
        <taxon>Pichiomycetes</taxon>
        <taxon>Pichiales</taxon>
        <taxon>Pichiaceae</taxon>
        <taxon>Ogataea</taxon>
    </lineage>
</organism>
<comment type="subcellular location">
    <subcellularLocation>
        <location evidence="1">Cytoplasm</location>
    </subcellularLocation>
</comment>
<dbReference type="InterPro" id="IPR057983">
    <property type="entry name" value="NAA35-like_N"/>
</dbReference>
<comment type="caution">
    <text evidence="6">The sequence shown here is derived from an EMBL/GenBank/DDBJ whole genome shotgun (WGS) entry which is preliminary data.</text>
</comment>
<name>A0AAN6I6K2_PICAN</name>
<feature type="domain" description="NAA35-like TPR repeats" evidence="5">
    <location>
        <begin position="332"/>
        <end position="728"/>
    </location>
</feature>
<dbReference type="RefSeq" id="XP_043060549.1">
    <property type="nucleotide sequence ID" value="XM_043202810.1"/>
</dbReference>
<dbReference type="InterPro" id="IPR057982">
    <property type="entry name" value="TPR_NAA35"/>
</dbReference>